<proteinExistence type="predicted"/>
<evidence type="ECO:0000313" key="2">
    <source>
        <dbReference type="EMBL" id="PCC83539.1"/>
    </source>
</evidence>
<dbReference type="AlphaFoldDB" id="A0A2A4AM40"/>
<dbReference type="EMBL" id="NWBP01000011">
    <property type="protein sequence ID" value="PCC83539.1"/>
    <property type="molecule type" value="Genomic_DNA"/>
</dbReference>
<sequence>MGPGCTTCPRSACPQRAFPQSGVEAHHDLNASPSDLHL</sequence>
<dbReference type="Proteomes" id="UP000218690">
    <property type="component" value="Unassembled WGS sequence"/>
</dbReference>
<accession>A0A2A4AM40</accession>
<reference evidence="2 3" key="1">
    <citation type="submission" date="2017-09" db="EMBL/GenBank/DDBJ databases">
        <title>Draft Genome Sequence of Corynebacterium accolens AH4003.</title>
        <authorList>
            <person name="Chen Y."/>
            <person name="Oosthuysen W.F."/>
            <person name="Kelley S."/>
            <person name="Horswill A."/>
        </authorList>
    </citation>
    <scope>NUCLEOTIDE SEQUENCE [LARGE SCALE GENOMIC DNA]</scope>
    <source>
        <strain evidence="2 3">AH4003</strain>
    </source>
</reference>
<evidence type="ECO:0000259" key="1">
    <source>
        <dbReference type="Pfam" id="PF09856"/>
    </source>
</evidence>
<name>A0A2A4AM40_9CORY</name>
<dbReference type="InterPro" id="IPR018653">
    <property type="entry name" value="ScfR_C"/>
</dbReference>
<evidence type="ECO:0000313" key="3">
    <source>
        <dbReference type="Proteomes" id="UP000218690"/>
    </source>
</evidence>
<protein>
    <recommendedName>
        <fullName evidence="1">Short-chain fatty acyl coenzyme A regulators C-terminal domain-containing protein</fullName>
    </recommendedName>
</protein>
<organism evidence="2 3">
    <name type="scientific">Corynebacterium accolens</name>
    <dbReference type="NCBI Taxonomy" id="38284"/>
    <lineage>
        <taxon>Bacteria</taxon>
        <taxon>Bacillati</taxon>
        <taxon>Actinomycetota</taxon>
        <taxon>Actinomycetes</taxon>
        <taxon>Mycobacteriales</taxon>
        <taxon>Corynebacteriaceae</taxon>
        <taxon>Corynebacterium</taxon>
    </lineage>
</organism>
<dbReference type="Pfam" id="PF09856">
    <property type="entry name" value="ScfRs"/>
    <property type="match status" value="1"/>
</dbReference>
<gene>
    <name evidence="2" type="ORF">COM45_03775</name>
</gene>
<feature type="domain" description="Short-chain fatty acyl coenzyme A regulators C-terminal" evidence="1">
    <location>
        <begin position="1"/>
        <end position="31"/>
    </location>
</feature>
<comment type="caution">
    <text evidence="2">The sequence shown here is derived from an EMBL/GenBank/DDBJ whole genome shotgun (WGS) entry which is preliminary data.</text>
</comment>